<dbReference type="InterPro" id="IPR023271">
    <property type="entry name" value="Aquaporin-like"/>
</dbReference>
<keyword evidence="9" id="KW-1185">Reference proteome</keyword>
<evidence type="ECO:0000256" key="1">
    <source>
        <dbReference type="ARBA" id="ARBA00004141"/>
    </source>
</evidence>
<dbReference type="PRINTS" id="PR00783">
    <property type="entry name" value="MINTRINSICP"/>
</dbReference>
<dbReference type="PANTHER" id="PTHR19139:SF284">
    <property type="entry name" value="AQUAPORIN"/>
    <property type="match status" value="1"/>
</dbReference>
<dbReference type="GO" id="GO:0015250">
    <property type="term" value="F:water channel activity"/>
    <property type="evidence" value="ECO:0007669"/>
    <property type="project" value="TreeGrafter"/>
</dbReference>
<dbReference type="AlphaFoldDB" id="A0A914VEQ6"/>
<dbReference type="SUPFAM" id="SSF81338">
    <property type="entry name" value="Aquaporin-like"/>
    <property type="match status" value="1"/>
</dbReference>
<protein>
    <submittedName>
        <fullName evidence="10">Uncharacterized protein</fullName>
    </submittedName>
</protein>
<keyword evidence="5 8" id="KW-1133">Transmembrane helix</keyword>
<dbReference type="PANTHER" id="PTHR19139">
    <property type="entry name" value="AQUAPORIN TRANSPORTER"/>
    <property type="match status" value="1"/>
</dbReference>
<evidence type="ECO:0000256" key="5">
    <source>
        <dbReference type="ARBA" id="ARBA00022989"/>
    </source>
</evidence>
<comment type="similarity">
    <text evidence="2 7">Belongs to the MIP/aquaporin (TC 1.A.8) family.</text>
</comment>
<evidence type="ECO:0000256" key="2">
    <source>
        <dbReference type="ARBA" id="ARBA00006175"/>
    </source>
</evidence>
<feature type="transmembrane region" description="Helical" evidence="8">
    <location>
        <begin position="26"/>
        <end position="51"/>
    </location>
</feature>
<dbReference type="PROSITE" id="PS00221">
    <property type="entry name" value="MIP"/>
    <property type="match status" value="1"/>
</dbReference>
<dbReference type="Gene3D" id="1.20.1080.10">
    <property type="entry name" value="Glycerol uptake facilitator protein"/>
    <property type="match status" value="1"/>
</dbReference>
<evidence type="ECO:0000256" key="7">
    <source>
        <dbReference type="RuleBase" id="RU000477"/>
    </source>
</evidence>
<feature type="transmembrane region" description="Helical" evidence="8">
    <location>
        <begin position="151"/>
        <end position="170"/>
    </location>
</feature>
<dbReference type="WBParaSite" id="PSAMB.scaffold18637size907.g37636.t1">
    <property type="protein sequence ID" value="PSAMB.scaffold18637size907.g37636.t1"/>
    <property type="gene ID" value="PSAMB.scaffold18637size907.g37636"/>
</dbReference>
<evidence type="ECO:0000256" key="6">
    <source>
        <dbReference type="ARBA" id="ARBA00023136"/>
    </source>
</evidence>
<feature type="transmembrane region" description="Helical" evidence="8">
    <location>
        <begin position="76"/>
        <end position="94"/>
    </location>
</feature>
<dbReference type="GO" id="GO:0005886">
    <property type="term" value="C:plasma membrane"/>
    <property type="evidence" value="ECO:0007669"/>
    <property type="project" value="TreeGrafter"/>
</dbReference>
<evidence type="ECO:0000256" key="3">
    <source>
        <dbReference type="ARBA" id="ARBA00022448"/>
    </source>
</evidence>
<sequence length="171" mass="17651">MFGPISGAHFNPSVTLGSVIGGGVRIITGIFMVICQFLGGFIGACLARAVLEREVFLQYATGLSNVDQDLTKRGQAIIVELLMTAFIVLAYLMSGVDSDGHDGPSAASTTASAYAVSSVAAYRLTGASFNPAKSLACAGGLAVFAPDPSWGFLYIYFIGPIVGAILAGLLY</sequence>
<dbReference type="Pfam" id="PF00230">
    <property type="entry name" value="MIP"/>
    <property type="match status" value="1"/>
</dbReference>
<dbReference type="InterPro" id="IPR022357">
    <property type="entry name" value="MIP_CS"/>
</dbReference>
<evidence type="ECO:0000313" key="9">
    <source>
        <dbReference type="Proteomes" id="UP000887566"/>
    </source>
</evidence>
<evidence type="ECO:0000313" key="10">
    <source>
        <dbReference type="WBParaSite" id="PSAMB.scaffold18637size907.g37636.t1"/>
    </source>
</evidence>
<dbReference type="Proteomes" id="UP000887566">
    <property type="component" value="Unplaced"/>
</dbReference>
<dbReference type="InterPro" id="IPR000425">
    <property type="entry name" value="MIP"/>
</dbReference>
<evidence type="ECO:0000256" key="8">
    <source>
        <dbReference type="SAM" id="Phobius"/>
    </source>
</evidence>
<proteinExistence type="inferred from homology"/>
<accession>A0A914VEQ6</accession>
<name>A0A914VEQ6_9BILA</name>
<keyword evidence="4 7" id="KW-0812">Transmembrane</keyword>
<evidence type="ECO:0000256" key="4">
    <source>
        <dbReference type="ARBA" id="ARBA00022692"/>
    </source>
</evidence>
<keyword evidence="3 7" id="KW-0813">Transport</keyword>
<reference evidence="10" key="1">
    <citation type="submission" date="2022-11" db="UniProtKB">
        <authorList>
            <consortium name="WormBaseParasite"/>
        </authorList>
    </citation>
    <scope>IDENTIFICATION</scope>
</reference>
<comment type="subcellular location">
    <subcellularLocation>
        <location evidence="1">Membrane</location>
        <topology evidence="1">Multi-pass membrane protein</topology>
    </subcellularLocation>
</comment>
<dbReference type="InterPro" id="IPR034294">
    <property type="entry name" value="Aquaporin_transptr"/>
</dbReference>
<organism evidence="9 10">
    <name type="scientific">Plectus sambesii</name>
    <dbReference type="NCBI Taxonomy" id="2011161"/>
    <lineage>
        <taxon>Eukaryota</taxon>
        <taxon>Metazoa</taxon>
        <taxon>Ecdysozoa</taxon>
        <taxon>Nematoda</taxon>
        <taxon>Chromadorea</taxon>
        <taxon>Plectida</taxon>
        <taxon>Plectina</taxon>
        <taxon>Plectoidea</taxon>
        <taxon>Plectidae</taxon>
        <taxon>Plectus</taxon>
    </lineage>
</organism>
<keyword evidence="6 8" id="KW-0472">Membrane</keyword>